<gene>
    <name evidence="2" type="ORF">RJ641_006203</name>
</gene>
<dbReference type="InterPro" id="IPR054722">
    <property type="entry name" value="PolX-like_BBD"/>
</dbReference>
<sequence length="238" mass="26618">MKLCCSTAIRSETQQQELLSSYNILCHLVPYARRRLGLSTLRIFLNRASNSYNHHQNLCMNSVFDRLKSGLEETLSAWNIALSLNPDLFQPEFLRYAFGCRAEGVGPVAIQTKHGIKKIQEILYVPDANTNLLSLGQLLEHGLDIRSKLGSPLPRGFSSNACLLACVSMAGELEVESHEAIIEKIKEAKNSITNEYVRGYTEAIDAPQPTLPPLKELTVGEYINFYFTTLSYDSTTTE</sequence>
<dbReference type="EMBL" id="JBAMMX010000014">
    <property type="protein sequence ID" value="KAK6927612.1"/>
    <property type="molecule type" value="Genomic_DNA"/>
</dbReference>
<dbReference type="Pfam" id="PF22936">
    <property type="entry name" value="Pol_BBD"/>
    <property type="match status" value="1"/>
</dbReference>
<dbReference type="Proteomes" id="UP001370490">
    <property type="component" value="Unassembled WGS sequence"/>
</dbReference>
<organism evidence="2 3">
    <name type="scientific">Dillenia turbinata</name>
    <dbReference type="NCBI Taxonomy" id="194707"/>
    <lineage>
        <taxon>Eukaryota</taxon>
        <taxon>Viridiplantae</taxon>
        <taxon>Streptophyta</taxon>
        <taxon>Embryophyta</taxon>
        <taxon>Tracheophyta</taxon>
        <taxon>Spermatophyta</taxon>
        <taxon>Magnoliopsida</taxon>
        <taxon>eudicotyledons</taxon>
        <taxon>Gunneridae</taxon>
        <taxon>Pentapetalae</taxon>
        <taxon>Dilleniales</taxon>
        <taxon>Dilleniaceae</taxon>
        <taxon>Dillenia</taxon>
    </lineage>
</organism>
<feature type="domain" description="Retrovirus-related Pol polyprotein from transposon TNT 1-94-like beta-barrel" evidence="1">
    <location>
        <begin position="100"/>
        <end position="142"/>
    </location>
</feature>
<keyword evidence="3" id="KW-1185">Reference proteome</keyword>
<reference evidence="2 3" key="1">
    <citation type="submission" date="2023-12" db="EMBL/GenBank/DDBJ databases">
        <title>A high-quality genome assembly for Dillenia turbinata (Dilleniales).</title>
        <authorList>
            <person name="Chanderbali A."/>
        </authorList>
    </citation>
    <scope>NUCLEOTIDE SEQUENCE [LARGE SCALE GENOMIC DNA]</scope>
    <source>
        <strain evidence="2">LSX21</strain>
        <tissue evidence="2">Leaf</tissue>
    </source>
</reference>
<protein>
    <recommendedName>
        <fullName evidence="1">Retrovirus-related Pol polyprotein from transposon TNT 1-94-like beta-barrel domain-containing protein</fullName>
    </recommendedName>
</protein>
<proteinExistence type="predicted"/>
<accession>A0AAN8VHP5</accession>
<dbReference type="InterPro" id="IPR023213">
    <property type="entry name" value="CAT-like_dom_sf"/>
</dbReference>
<dbReference type="AlphaFoldDB" id="A0AAN8VHP5"/>
<dbReference type="Gene3D" id="3.30.559.10">
    <property type="entry name" value="Chloramphenicol acetyltransferase-like domain"/>
    <property type="match status" value="1"/>
</dbReference>
<evidence type="ECO:0000259" key="1">
    <source>
        <dbReference type="Pfam" id="PF22936"/>
    </source>
</evidence>
<evidence type="ECO:0000313" key="3">
    <source>
        <dbReference type="Proteomes" id="UP001370490"/>
    </source>
</evidence>
<evidence type="ECO:0000313" key="2">
    <source>
        <dbReference type="EMBL" id="KAK6927612.1"/>
    </source>
</evidence>
<comment type="caution">
    <text evidence="2">The sequence shown here is derived from an EMBL/GenBank/DDBJ whole genome shotgun (WGS) entry which is preliminary data.</text>
</comment>
<name>A0AAN8VHP5_9MAGN</name>